<name>M4C4R1_HYAAE</name>
<dbReference type="Proteomes" id="UP000011713">
    <property type="component" value="Unassembled WGS sequence"/>
</dbReference>
<dbReference type="GO" id="GO:0008270">
    <property type="term" value="F:zinc ion binding"/>
    <property type="evidence" value="ECO:0007669"/>
    <property type="project" value="UniProtKB-KW"/>
</dbReference>
<accession>M4C4R1</accession>
<dbReference type="eggNOG" id="ENOG502SD5V">
    <property type="taxonomic scope" value="Eukaryota"/>
</dbReference>
<keyword evidence="4" id="KW-1185">Reference proteome</keyword>
<protein>
    <recommendedName>
        <fullName evidence="2">CCHC-type domain-containing protein</fullName>
    </recommendedName>
</protein>
<reference evidence="3" key="2">
    <citation type="submission" date="2015-06" db="UniProtKB">
        <authorList>
            <consortium name="EnsemblProtists"/>
        </authorList>
    </citation>
    <scope>IDENTIFICATION</scope>
    <source>
        <strain evidence="3">Emoy2</strain>
    </source>
</reference>
<dbReference type="EnsemblProtists" id="HpaT814079">
    <property type="protein sequence ID" value="HpaP814079"/>
    <property type="gene ID" value="HpaG814079"/>
</dbReference>
<keyword evidence="1" id="KW-0479">Metal-binding</keyword>
<organism evidence="3 4">
    <name type="scientific">Hyaloperonospora arabidopsidis (strain Emoy2)</name>
    <name type="common">Downy mildew agent</name>
    <name type="synonym">Peronospora arabidopsidis</name>
    <dbReference type="NCBI Taxonomy" id="559515"/>
    <lineage>
        <taxon>Eukaryota</taxon>
        <taxon>Sar</taxon>
        <taxon>Stramenopiles</taxon>
        <taxon>Oomycota</taxon>
        <taxon>Peronosporomycetes</taxon>
        <taxon>Peronosporales</taxon>
        <taxon>Peronosporaceae</taxon>
        <taxon>Hyaloperonospora</taxon>
    </lineage>
</organism>
<dbReference type="InterPro" id="IPR001878">
    <property type="entry name" value="Znf_CCHC"/>
</dbReference>
<dbReference type="PROSITE" id="PS50158">
    <property type="entry name" value="ZF_CCHC"/>
    <property type="match status" value="1"/>
</dbReference>
<dbReference type="SUPFAM" id="SSF57756">
    <property type="entry name" value="Retrovirus zinc finger-like domains"/>
    <property type="match status" value="1"/>
</dbReference>
<dbReference type="InParanoid" id="M4C4R1"/>
<dbReference type="Pfam" id="PF19259">
    <property type="entry name" value="Ty3_capsid"/>
    <property type="match status" value="1"/>
</dbReference>
<dbReference type="InterPro" id="IPR036875">
    <property type="entry name" value="Znf_CCHC_sf"/>
</dbReference>
<dbReference type="EMBL" id="ABWE02003199">
    <property type="status" value="NOT_ANNOTATED_CDS"/>
    <property type="molecule type" value="Genomic_DNA"/>
</dbReference>
<dbReference type="VEuPathDB" id="FungiDB:HpaG814079"/>
<evidence type="ECO:0000313" key="4">
    <source>
        <dbReference type="Proteomes" id="UP000011713"/>
    </source>
</evidence>
<dbReference type="Gene3D" id="4.10.60.10">
    <property type="entry name" value="Zinc finger, CCHC-type"/>
    <property type="match status" value="1"/>
</dbReference>
<evidence type="ECO:0000313" key="3">
    <source>
        <dbReference type="EnsemblProtists" id="HpaP814079"/>
    </source>
</evidence>
<evidence type="ECO:0000256" key="1">
    <source>
        <dbReference type="PROSITE-ProRule" id="PRU00047"/>
    </source>
</evidence>
<dbReference type="OMA" id="RWCASRA"/>
<keyword evidence="1" id="KW-0862">Zinc</keyword>
<dbReference type="GO" id="GO:0003676">
    <property type="term" value="F:nucleic acid binding"/>
    <property type="evidence" value="ECO:0007669"/>
    <property type="project" value="InterPro"/>
</dbReference>
<keyword evidence="1" id="KW-0863">Zinc-finger</keyword>
<proteinExistence type="predicted"/>
<reference evidence="4" key="1">
    <citation type="journal article" date="2010" name="Science">
        <title>Signatures of adaptation to obligate biotrophy in the Hyaloperonospora arabidopsidis genome.</title>
        <authorList>
            <person name="Baxter L."/>
            <person name="Tripathy S."/>
            <person name="Ishaque N."/>
            <person name="Boot N."/>
            <person name="Cabral A."/>
            <person name="Kemen E."/>
            <person name="Thines M."/>
            <person name="Ah-Fong A."/>
            <person name="Anderson R."/>
            <person name="Badejoko W."/>
            <person name="Bittner-Eddy P."/>
            <person name="Boore J.L."/>
            <person name="Chibucos M.C."/>
            <person name="Coates M."/>
            <person name="Dehal P."/>
            <person name="Delehaunty K."/>
            <person name="Dong S."/>
            <person name="Downton P."/>
            <person name="Dumas B."/>
            <person name="Fabro G."/>
            <person name="Fronick C."/>
            <person name="Fuerstenberg S.I."/>
            <person name="Fulton L."/>
            <person name="Gaulin E."/>
            <person name="Govers F."/>
            <person name="Hughes L."/>
            <person name="Humphray S."/>
            <person name="Jiang R.H."/>
            <person name="Judelson H."/>
            <person name="Kamoun S."/>
            <person name="Kyung K."/>
            <person name="Meijer H."/>
            <person name="Minx P."/>
            <person name="Morris P."/>
            <person name="Nelson J."/>
            <person name="Phuntumart V."/>
            <person name="Qutob D."/>
            <person name="Rehmany A."/>
            <person name="Rougon-Cardoso A."/>
            <person name="Ryden P."/>
            <person name="Torto-Alalibo T."/>
            <person name="Studholme D."/>
            <person name="Wang Y."/>
            <person name="Win J."/>
            <person name="Wood J."/>
            <person name="Clifton S.W."/>
            <person name="Rogers J."/>
            <person name="Van den Ackerveken G."/>
            <person name="Jones J.D."/>
            <person name="McDowell J.M."/>
            <person name="Beynon J."/>
            <person name="Tyler B.M."/>
        </authorList>
    </citation>
    <scope>NUCLEOTIDE SEQUENCE [LARGE SCALE GENOMIC DNA]</scope>
    <source>
        <strain evidence="4">Emoy2</strain>
    </source>
</reference>
<sequence length="296" mass="32567">MVSLLGRETFVGFPSLTAEQQRARMERFESYESSLIAHVNKTAQEAARAVVRAEAQSAAPTQVSYTPRPESSKAVKVSVPTFDGKEADSLVFCIREIEIALSAGQIHDARSQVAFALSNLGGRARAWAMAKEKATPVYFVSWEFMAQGMRHTFLLANVAYRHRSFLLRSKQDKRSLQDCVMELQNLEAAMAGAPLSEEVKVTVFMGGVRVGPVRTELIRRQATTFNKAVHIALLEDHCMRSAQGHVGATEASEGSTPMDLSSAEKTRPRWCASRAGGRCFGCNAVGHYRRDCPNNP</sequence>
<feature type="domain" description="CCHC-type" evidence="2">
    <location>
        <begin position="278"/>
        <end position="294"/>
    </location>
</feature>
<dbReference type="AlphaFoldDB" id="M4C4R1"/>
<dbReference type="HOGENOM" id="CLU_000384_7_1_1"/>
<evidence type="ECO:0000259" key="2">
    <source>
        <dbReference type="PROSITE" id="PS50158"/>
    </source>
</evidence>
<dbReference type="STRING" id="559515.M4C4R1"/>
<dbReference type="SMART" id="SM00343">
    <property type="entry name" value="ZnF_C2HC"/>
    <property type="match status" value="1"/>
</dbReference>
<dbReference type="InterPro" id="IPR045358">
    <property type="entry name" value="Ty3_capsid"/>
</dbReference>